<accession>A0AAX1JKN6</accession>
<gene>
    <name evidence="2" type="ORF">I2456_22400</name>
</gene>
<organism evidence="2 3">
    <name type="scientific">Mycobacterium kubicae</name>
    <dbReference type="NCBI Taxonomy" id="120959"/>
    <lineage>
        <taxon>Bacteria</taxon>
        <taxon>Bacillati</taxon>
        <taxon>Actinomycetota</taxon>
        <taxon>Actinomycetes</taxon>
        <taxon>Mycobacteriales</taxon>
        <taxon>Mycobacteriaceae</taxon>
        <taxon>Mycobacterium</taxon>
        <taxon>Mycobacterium simiae complex</taxon>
    </lineage>
</organism>
<evidence type="ECO:0000313" key="2">
    <source>
        <dbReference type="EMBL" id="QPI40913.1"/>
    </source>
</evidence>
<dbReference type="EMBL" id="CP065047">
    <property type="protein sequence ID" value="QPI40913.1"/>
    <property type="molecule type" value="Genomic_DNA"/>
</dbReference>
<dbReference type="AlphaFoldDB" id="A0AAX1JKN6"/>
<dbReference type="KEGG" id="mku:I2456_22400"/>
<evidence type="ECO:0000256" key="1">
    <source>
        <dbReference type="SAM" id="SignalP"/>
    </source>
</evidence>
<reference evidence="2" key="1">
    <citation type="submission" date="2020-11" db="EMBL/GenBank/DDBJ databases">
        <title>Intraspecies plasmid and genomic variation of Mycobacterium kubicae revealed by the complete genome sequences of two clinical isolates.</title>
        <authorList>
            <person name="Hendrix J.R."/>
            <person name="Epperson L.E."/>
            <person name="Honda J.R."/>
            <person name="Strong M."/>
        </authorList>
    </citation>
    <scope>NUCLEOTIDE SEQUENCE</scope>
    <source>
        <strain evidence="2">JCM 13573</strain>
    </source>
</reference>
<evidence type="ECO:0000313" key="3">
    <source>
        <dbReference type="Proteomes" id="UP000663583"/>
    </source>
</evidence>
<dbReference type="Proteomes" id="UP000663583">
    <property type="component" value="Chromosome"/>
</dbReference>
<dbReference type="RefSeq" id="WP_068031013.1">
    <property type="nucleotide sequence ID" value="NZ_BLKU01000005.1"/>
</dbReference>
<keyword evidence="1" id="KW-0732">Signal</keyword>
<feature type="signal peptide" evidence="1">
    <location>
        <begin position="1"/>
        <end position="35"/>
    </location>
</feature>
<proteinExistence type="predicted"/>
<name>A0AAX1JKN6_9MYCO</name>
<feature type="chain" id="PRO_5043399019" description="Secreted protein" evidence="1">
    <location>
        <begin position="36"/>
        <end position="177"/>
    </location>
</feature>
<sequence length="177" mass="19014">MTHSHSKAKSATRFTHVALACIAMGALAAAPPARASADISLNGRYDATSLGNWAKTNESFHDEATVRSVWTITSSCRDAQECSGTVSSDQGWSAPIVMHDGLQWKVEHDVPNWETCPDGTPFTGHQTFLFVPVDNDGNVKTGAPTLAGTDKTIGPSGACRVNKWLVVDMPFRLDRIS</sequence>
<protein>
    <recommendedName>
        <fullName evidence="4">Secreted protein</fullName>
    </recommendedName>
</protein>
<evidence type="ECO:0008006" key="4">
    <source>
        <dbReference type="Google" id="ProtNLM"/>
    </source>
</evidence>